<keyword evidence="8" id="KW-1185">Reference proteome</keyword>
<keyword evidence="6" id="KW-0539">Nucleus</keyword>
<gene>
    <name evidence="7" type="ORF">IEQ34_005048</name>
</gene>
<dbReference type="PANTHER" id="PTHR31283">
    <property type="entry name" value="EKC/KEOPS COMPLEX SUBUNIT PCC1 FAMILY MEMBER"/>
    <property type="match status" value="1"/>
</dbReference>
<evidence type="ECO:0000256" key="4">
    <source>
        <dbReference type="ARBA" id="ARBA00022490"/>
    </source>
</evidence>
<dbReference type="EMBL" id="JAGFBR010000006">
    <property type="protein sequence ID" value="KAH0464945.1"/>
    <property type="molecule type" value="Genomic_DNA"/>
</dbReference>
<evidence type="ECO:0000256" key="1">
    <source>
        <dbReference type="ARBA" id="ARBA00004123"/>
    </source>
</evidence>
<dbReference type="Pfam" id="PF09341">
    <property type="entry name" value="Pcc1"/>
    <property type="match status" value="1"/>
</dbReference>
<dbReference type="InterPro" id="IPR015419">
    <property type="entry name" value="CTAG/Pcc1"/>
</dbReference>
<evidence type="ECO:0000313" key="7">
    <source>
        <dbReference type="EMBL" id="KAH0464945.1"/>
    </source>
</evidence>
<dbReference type="PANTHER" id="PTHR31283:SF5">
    <property type="entry name" value="EKC_KEOPS COMPLEX SUBUNIT LAGE3"/>
    <property type="match status" value="1"/>
</dbReference>
<accession>A0AAV7HBU2</accession>
<dbReference type="GO" id="GO:0008033">
    <property type="term" value="P:tRNA processing"/>
    <property type="evidence" value="ECO:0007669"/>
    <property type="project" value="UniProtKB-KW"/>
</dbReference>
<dbReference type="FunFam" id="3.30.310.50:FF:000005">
    <property type="entry name" value="L antigen family member 3"/>
    <property type="match status" value="1"/>
</dbReference>
<dbReference type="GO" id="GO:0070525">
    <property type="term" value="P:tRNA threonylcarbamoyladenosine metabolic process"/>
    <property type="evidence" value="ECO:0007669"/>
    <property type="project" value="TreeGrafter"/>
</dbReference>
<organism evidence="7 8">
    <name type="scientific">Dendrobium chrysotoxum</name>
    <name type="common">Orchid</name>
    <dbReference type="NCBI Taxonomy" id="161865"/>
    <lineage>
        <taxon>Eukaryota</taxon>
        <taxon>Viridiplantae</taxon>
        <taxon>Streptophyta</taxon>
        <taxon>Embryophyta</taxon>
        <taxon>Tracheophyta</taxon>
        <taxon>Spermatophyta</taxon>
        <taxon>Magnoliopsida</taxon>
        <taxon>Liliopsida</taxon>
        <taxon>Asparagales</taxon>
        <taxon>Orchidaceae</taxon>
        <taxon>Epidendroideae</taxon>
        <taxon>Malaxideae</taxon>
        <taxon>Dendrobiinae</taxon>
        <taxon>Dendrobium</taxon>
    </lineage>
</organism>
<comment type="similarity">
    <text evidence="3">Belongs to the CTAG/PCC1 family.</text>
</comment>
<reference evidence="7 8" key="1">
    <citation type="journal article" date="2021" name="Hortic Res">
        <title>Chromosome-scale assembly of the Dendrobium chrysotoxum genome enhances the understanding of orchid evolution.</title>
        <authorList>
            <person name="Zhang Y."/>
            <person name="Zhang G.Q."/>
            <person name="Zhang D."/>
            <person name="Liu X.D."/>
            <person name="Xu X.Y."/>
            <person name="Sun W.H."/>
            <person name="Yu X."/>
            <person name="Zhu X."/>
            <person name="Wang Z.W."/>
            <person name="Zhao X."/>
            <person name="Zhong W.Y."/>
            <person name="Chen H."/>
            <person name="Yin W.L."/>
            <person name="Huang T."/>
            <person name="Niu S.C."/>
            <person name="Liu Z.J."/>
        </authorList>
    </citation>
    <scope>NUCLEOTIDE SEQUENCE [LARGE SCALE GENOMIC DNA]</scope>
    <source>
        <strain evidence="7">Lindl</strain>
    </source>
</reference>
<sequence length="115" mass="13008">MKGLGYSGFQQRIVTGLAARAGIRLFESKLGTRCDFEVDYKSQDHAAIVFAALDVDKELQPDKVKRQISVFDGKLKVRFEAVEARFLRATFSAFVDLLILATKIIEEYDHNIIKP</sequence>
<keyword evidence="5" id="KW-0819">tRNA processing</keyword>
<dbReference type="GO" id="GO:0000408">
    <property type="term" value="C:EKC/KEOPS complex"/>
    <property type="evidence" value="ECO:0007669"/>
    <property type="project" value="TreeGrafter"/>
</dbReference>
<comment type="subcellular location">
    <subcellularLocation>
        <location evidence="2">Cytoplasm</location>
    </subcellularLocation>
    <subcellularLocation>
        <location evidence="1">Nucleus</location>
    </subcellularLocation>
</comment>
<evidence type="ECO:0000313" key="8">
    <source>
        <dbReference type="Proteomes" id="UP000775213"/>
    </source>
</evidence>
<keyword evidence="4" id="KW-0963">Cytoplasm</keyword>
<dbReference type="GO" id="GO:0005634">
    <property type="term" value="C:nucleus"/>
    <property type="evidence" value="ECO:0007669"/>
    <property type="project" value="UniProtKB-SubCell"/>
</dbReference>
<evidence type="ECO:0000256" key="2">
    <source>
        <dbReference type="ARBA" id="ARBA00004496"/>
    </source>
</evidence>
<comment type="caution">
    <text evidence="7">The sequence shown here is derived from an EMBL/GenBank/DDBJ whole genome shotgun (WGS) entry which is preliminary data.</text>
</comment>
<dbReference type="AlphaFoldDB" id="A0AAV7HBU2"/>
<evidence type="ECO:0000256" key="6">
    <source>
        <dbReference type="ARBA" id="ARBA00023242"/>
    </source>
</evidence>
<protein>
    <submittedName>
        <fullName evidence="7">Uncharacterized protein</fullName>
    </submittedName>
</protein>
<dbReference type="Proteomes" id="UP000775213">
    <property type="component" value="Unassembled WGS sequence"/>
</dbReference>
<dbReference type="Gene3D" id="3.30.310.50">
    <property type="entry name" value="Alpha-D-phosphohexomutase, C-terminal domain"/>
    <property type="match status" value="1"/>
</dbReference>
<proteinExistence type="inferred from homology"/>
<dbReference type="GO" id="GO:0005737">
    <property type="term" value="C:cytoplasm"/>
    <property type="evidence" value="ECO:0007669"/>
    <property type="project" value="UniProtKB-SubCell"/>
</dbReference>
<name>A0AAV7HBU2_DENCH</name>
<evidence type="ECO:0000256" key="5">
    <source>
        <dbReference type="ARBA" id="ARBA00022694"/>
    </source>
</evidence>
<evidence type="ECO:0000256" key="3">
    <source>
        <dbReference type="ARBA" id="ARBA00007073"/>
    </source>
</evidence>